<sequence length="61" mass="6288">MLKIAHLSSAHPRDDSRIFGKQCRTLAAHGHQVTLVVADGLGDARRDGVAIVDAGAARGAG</sequence>
<accession>A0A845GVZ9</accession>
<evidence type="ECO:0000313" key="1">
    <source>
        <dbReference type="EMBL" id="MYM97366.1"/>
    </source>
</evidence>
<protein>
    <submittedName>
        <fullName evidence="1">Glycosyltransferase family 1 protein</fullName>
    </submittedName>
</protein>
<name>A0A845GVZ9_9BURK</name>
<proteinExistence type="predicted"/>
<dbReference type="Proteomes" id="UP000447355">
    <property type="component" value="Unassembled WGS sequence"/>
</dbReference>
<feature type="non-terminal residue" evidence="1">
    <location>
        <position position="61"/>
    </location>
</feature>
<dbReference type="EMBL" id="WWCX01000071">
    <property type="protein sequence ID" value="MYM97366.1"/>
    <property type="molecule type" value="Genomic_DNA"/>
</dbReference>
<gene>
    <name evidence="1" type="ORF">GTP90_26290</name>
</gene>
<dbReference type="AlphaFoldDB" id="A0A845GVZ9"/>
<evidence type="ECO:0000313" key="2">
    <source>
        <dbReference type="Proteomes" id="UP000447355"/>
    </source>
</evidence>
<keyword evidence="1" id="KW-0808">Transferase</keyword>
<dbReference type="GO" id="GO:0016740">
    <property type="term" value="F:transferase activity"/>
    <property type="evidence" value="ECO:0007669"/>
    <property type="project" value="UniProtKB-KW"/>
</dbReference>
<organism evidence="1 2">
    <name type="scientific">Duganella vulcania</name>
    <dbReference type="NCBI Taxonomy" id="2692166"/>
    <lineage>
        <taxon>Bacteria</taxon>
        <taxon>Pseudomonadati</taxon>
        <taxon>Pseudomonadota</taxon>
        <taxon>Betaproteobacteria</taxon>
        <taxon>Burkholderiales</taxon>
        <taxon>Oxalobacteraceae</taxon>
        <taxon>Telluria group</taxon>
        <taxon>Duganella</taxon>
    </lineage>
</organism>
<comment type="caution">
    <text evidence="1">The sequence shown here is derived from an EMBL/GenBank/DDBJ whole genome shotgun (WGS) entry which is preliminary data.</text>
</comment>
<reference evidence="1" key="1">
    <citation type="submission" date="2019-12" db="EMBL/GenBank/DDBJ databases">
        <title>Novel species isolated from a subtropical stream in China.</title>
        <authorList>
            <person name="Lu H."/>
        </authorList>
    </citation>
    <scope>NUCLEOTIDE SEQUENCE [LARGE SCALE GENOMIC DNA]</scope>
    <source>
        <strain evidence="1">FT81W</strain>
    </source>
</reference>